<sequence>MSLTSEEIATLTTLEEAMWRGTSRYDLAFQERHFSADFFEFGRSGNRYSRSQSLLSESAGQDIQAQLPLDDLRIRRLDTQTVQLTYNSHVEREGVVQHARRSSIWSRQDGTWVMRFHQGTPYDV</sequence>
<accession>A0A1G7Z232</accession>
<dbReference type="STRING" id="29435.SAMN05216588_102152"/>
<name>A0A1G7Z232_9GAMM</name>
<dbReference type="InterPro" id="IPR032710">
    <property type="entry name" value="NTF2-like_dom_sf"/>
</dbReference>
<feature type="domain" description="DUF4440" evidence="1">
    <location>
        <begin position="12"/>
        <end position="114"/>
    </location>
</feature>
<evidence type="ECO:0000313" key="3">
    <source>
        <dbReference type="Proteomes" id="UP000198606"/>
    </source>
</evidence>
<dbReference type="Pfam" id="PF14534">
    <property type="entry name" value="DUF4440"/>
    <property type="match status" value="1"/>
</dbReference>
<organism evidence="2 3">
    <name type="scientific">Phytopseudomonas flavescens</name>
    <dbReference type="NCBI Taxonomy" id="29435"/>
    <lineage>
        <taxon>Bacteria</taxon>
        <taxon>Pseudomonadati</taxon>
        <taxon>Pseudomonadota</taxon>
        <taxon>Gammaproteobacteria</taxon>
        <taxon>Pseudomonadales</taxon>
        <taxon>Pseudomonadaceae</taxon>
        <taxon>Phytopseudomonas</taxon>
    </lineage>
</organism>
<gene>
    <name evidence="2" type="ORF">SAMN05216588_102152</name>
</gene>
<dbReference type="Gene3D" id="3.10.450.50">
    <property type="match status" value="1"/>
</dbReference>
<protein>
    <recommendedName>
        <fullName evidence="1">DUF4440 domain-containing protein</fullName>
    </recommendedName>
</protein>
<dbReference type="InterPro" id="IPR027843">
    <property type="entry name" value="DUF4440"/>
</dbReference>
<reference evidence="2 3" key="1">
    <citation type="submission" date="2016-10" db="EMBL/GenBank/DDBJ databases">
        <authorList>
            <person name="de Groot N.N."/>
        </authorList>
    </citation>
    <scope>NUCLEOTIDE SEQUENCE [LARGE SCALE GENOMIC DNA]</scope>
    <source>
        <strain evidence="2 3">LMG 18387</strain>
    </source>
</reference>
<dbReference type="AlphaFoldDB" id="A0A1G7Z232"/>
<evidence type="ECO:0000259" key="1">
    <source>
        <dbReference type="Pfam" id="PF14534"/>
    </source>
</evidence>
<dbReference type="RefSeq" id="WP_084303354.1">
    <property type="nucleotide sequence ID" value="NZ_FNDG01000002.1"/>
</dbReference>
<proteinExistence type="predicted"/>
<dbReference type="EMBL" id="FNDG01000002">
    <property type="protein sequence ID" value="SDH02240.1"/>
    <property type="molecule type" value="Genomic_DNA"/>
</dbReference>
<evidence type="ECO:0000313" key="2">
    <source>
        <dbReference type="EMBL" id="SDH02240.1"/>
    </source>
</evidence>
<dbReference type="SUPFAM" id="SSF54427">
    <property type="entry name" value="NTF2-like"/>
    <property type="match status" value="1"/>
</dbReference>
<dbReference type="Proteomes" id="UP000198606">
    <property type="component" value="Unassembled WGS sequence"/>
</dbReference>